<organism evidence="1 2">
    <name type="scientific">Parvimonas micra</name>
    <dbReference type="NCBI Taxonomy" id="33033"/>
    <lineage>
        <taxon>Bacteria</taxon>
        <taxon>Bacillati</taxon>
        <taxon>Bacillota</taxon>
        <taxon>Tissierellia</taxon>
        <taxon>Tissierellales</taxon>
        <taxon>Peptoniphilaceae</taxon>
        <taxon>Parvimonas</taxon>
    </lineage>
</organism>
<protein>
    <submittedName>
        <fullName evidence="1">Uncharacterized protein</fullName>
    </submittedName>
</protein>
<proteinExistence type="predicted"/>
<comment type="caution">
    <text evidence="1">The sequence shown here is derived from an EMBL/GenBank/DDBJ whole genome shotgun (WGS) entry which is preliminary data.</text>
</comment>
<evidence type="ECO:0000313" key="1">
    <source>
        <dbReference type="EMBL" id="MBF1306333.1"/>
    </source>
</evidence>
<dbReference type="AlphaFoldDB" id="A0A930DZJ7"/>
<reference evidence="1" key="1">
    <citation type="submission" date="2020-04" db="EMBL/GenBank/DDBJ databases">
        <title>Deep metagenomics examines the oral microbiome during advanced dental caries in children, revealing novel taxa and co-occurrences with host molecules.</title>
        <authorList>
            <person name="Baker J.L."/>
            <person name="Morton J.T."/>
            <person name="Dinis M."/>
            <person name="Alvarez R."/>
            <person name="Tran N.C."/>
            <person name="Knight R."/>
            <person name="Edlund A."/>
        </authorList>
    </citation>
    <scope>NUCLEOTIDE SEQUENCE</scope>
    <source>
        <strain evidence="1">JCVI_23_bin.11</strain>
    </source>
</reference>
<dbReference type="RefSeq" id="WP_278476839.1">
    <property type="nucleotide sequence ID" value="NZ_JABZRE010000002.1"/>
</dbReference>
<gene>
    <name evidence="1" type="ORF">HXM94_00900</name>
</gene>
<dbReference type="EMBL" id="JABZRE010000002">
    <property type="protein sequence ID" value="MBF1306333.1"/>
    <property type="molecule type" value="Genomic_DNA"/>
</dbReference>
<name>A0A930DZJ7_9FIRM</name>
<evidence type="ECO:0000313" key="2">
    <source>
        <dbReference type="Proteomes" id="UP000758611"/>
    </source>
</evidence>
<accession>A0A930DZJ7</accession>
<dbReference type="Proteomes" id="UP000758611">
    <property type="component" value="Unassembled WGS sequence"/>
</dbReference>
<sequence>MNSNNINEFLLEEGWESFLELLKENDTLSLIPKDKLLRIRKIFFAVRFSSMNRKKSLYDLYDLMIDNNGFGDFLLRNLKGSSNRINRKEVRSFLKTEVSDKSYRPFKEWLFNQLY</sequence>